<proteinExistence type="predicted"/>
<sequence length="277" mass="30543">MTSLATAAAASALTEPLLGSITTDEPPDPNQKTETVGDKIKFWVVTGGGLTAMAAWGASMGIVRKTVLYVSGAVGSVIAPPVILRERGLSKGRSLRGFINLLRYEVNRLMEQNEILHNEIDNLEGEIGRLKVFEDKLTAIAEIQGMQVDHLVSLVDENGKVLKEMKQIVKGKILQDMIGVILAADQNRDFKIDEHELQLLTMRLKTMFDAQGITMDIDLFQELVRFNPTLEGVLQTAKELVSEDDDNDVLFKFTDGNKLRDSVMKSFTNRGKTAAPL</sequence>
<evidence type="ECO:0000256" key="1">
    <source>
        <dbReference type="SAM" id="Coils"/>
    </source>
</evidence>
<dbReference type="EMBL" id="HBGN01012512">
    <property type="protein sequence ID" value="CAD9324250.1"/>
    <property type="molecule type" value="Transcribed_RNA"/>
</dbReference>
<dbReference type="AlphaFoldDB" id="A0A6U3WZH1"/>
<name>A0A6U3WZH1_9STRA</name>
<evidence type="ECO:0000313" key="2">
    <source>
        <dbReference type="EMBL" id="CAD9324250.1"/>
    </source>
</evidence>
<keyword evidence="1" id="KW-0175">Coiled coil</keyword>
<reference evidence="2" key="1">
    <citation type="submission" date="2021-01" db="EMBL/GenBank/DDBJ databases">
        <authorList>
            <person name="Corre E."/>
            <person name="Pelletier E."/>
            <person name="Niang G."/>
            <person name="Scheremetjew M."/>
            <person name="Finn R."/>
            <person name="Kale V."/>
            <person name="Holt S."/>
            <person name="Cochrane G."/>
            <person name="Meng A."/>
            <person name="Brown T."/>
            <person name="Cohen L."/>
        </authorList>
    </citation>
    <scope>NUCLEOTIDE SEQUENCE</scope>
    <source>
        <strain evidence="2">Pop2</strain>
    </source>
</reference>
<protein>
    <submittedName>
        <fullName evidence="2">Uncharacterized protein</fullName>
    </submittedName>
</protein>
<feature type="coiled-coil region" evidence="1">
    <location>
        <begin position="99"/>
        <end position="126"/>
    </location>
</feature>
<accession>A0A6U3WZH1</accession>
<organism evidence="2">
    <name type="scientific">Ditylum brightwellii</name>
    <dbReference type="NCBI Taxonomy" id="49249"/>
    <lineage>
        <taxon>Eukaryota</taxon>
        <taxon>Sar</taxon>
        <taxon>Stramenopiles</taxon>
        <taxon>Ochrophyta</taxon>
        <taxon>Bacillariophyta</taxon>
        <taxon>Mediophyceae</taxon>
        <taxon>Lithodesmiophycidae</taxon>
        <taxon>Lithodesmiales</taxon>
        <taxon>Lithodesmiaceae</taxon>
        <taxon>Ditylum</taxon>
    </lineage>
</organism>
<gene>
    <name evidence="2" type="ORF">DBRI1063_LOCUS7969</name>
</gene>